<reference evidence="2 3" key="1">
    <citation type="submission" date="2018-11" db="EMBL/GenBank/DDBJ databases">
        <title>Sequencing the genomes of 1000 actinobacteria strains.</title>
        <authorList>
            <person name="Klenk H.-P."/>
        </authorList>
    </citation>
    <scope>NUCLEOTIDE SEQUENCE [LARGE SCALE GENOMIC DNA]</scope>
    <source>
        <strain evidence="2 3">DSM 44231</strain>
    </source>
</reference>
<keyword evidence="1" id="KW-0472">Membrane</keyword>
<dbReference type="AlphaFoldDB" id="A0A3N1HIA8"/>
<evidence type="ECO:0000256" key="1">
    <source>
        <dbReference type="SAM" id="Phobius"/>
    </source>
</evidence>
<protein>
    <submittedName>
        <fullName evidence="2">Uncharacterized protein</fullName>
    </submittedName>
</protein>
<feature type="transmembrane region" description="Helical" evidence="1">
    <location>
        <begin position="17"/>
        <end position="37"/>
    </location>
</feature>
<gene>
    <name evidence="2" type="ORF">EDD40_7727</name>
</gene>
<proteinExistence type="predicted"/>
<organism evidence="2 3">
    <name type="scientific">Saccharothrix texasensis</name>
    <dbReference type="NCBI Taxonomy" id="103734"/>
    <lineage>
        <taxon>Bacteria</taxon>
        <taxon>Bacillati</taxon>
        <taxon>Actinomycetota</taxon>
        <taxon>Actinomycetes</taxon>
        <taxon>Pseudonocardiales</taxon>
        <taxon>Pseudonocardiaceae</taxon>
        <taxon>Saccharothrix</taxon>
    </lineage>
</organism>
<evidence type="ECO:0000313" key="2">
    <source>
        <dbReference type="EMBL" id="ROP42230.1"/>
    </source>
</evidence>
<accession>A0A3N1HIA8</accession>
<keyword evidence="1" id="KW-1133">Transmembrane helix</keyword>
<dbReference type="Proteomes" id="UP000268727">
    <property type="component" value="Unassembled WGS sequence"/>
</dbReference>
<dbReference type="EMBL" id="RJKM01000001">
    <property type="protein sequence ID" value="ROP42230.1"/>
    <property type="molecule type" value="Genomic_DNA"/>
</dbReference>
<keyword evidence="1" id="KW-0812">Transmembrane</keyword>
<sequence>MRQVGLYLAQHLSTSPWPALATITVLSIALGWPNVIYMDDIRMDFQPA</sequence>
<evidence type="ECO:0000313" key="3">
    <source>
        <dbReference type="Proteomes" id="UP000268727"/>
    </source>
</evidence>
<dbReference type="RefSeq" id="WP_170185360.1">
    <property type="nucleotide sequence ID" value="NZ_RJKM01000001.1"/>
</dbReference>
<keyword evidence="3" id="KW-1185">Reference proteome</keyword>
<comment type="caution">
    <text evidence="2">The sequence shown here is derived from an EMBL/GenBank/DDBJ whole genome shotgun (WGS) entry which is preliminary data.</text>
</comment>
<name>A0A3N1HIA8_9PSEU</name>